<accession>A0ABV9Q373</accession>
<reference evidence="2" key="1">
    <citation type="journal article" date="2019" name="Int. J. Syst. Evol. Microbiol.">
        <title>The Global Catalogue of Microorganisms (GCM) 10K type strain sequencing project: providing services to taxonomists for standard genome sequencing and annotation.</title>
        <authorList>
            <consortium name="The Broad Institute Genomics Platform"/>
            <consortium name="The Broad Institute Genome Sequencing Center for Infectious Disease"/>
            <person name="Wu L."/>
            <person name="Ma J."/>
        </authorList>
    </citation>
    <scope>NUCLEOTIDE SEQUENCE [LARGE SCALE GENOMIC DNA]</scope>
    <source>
        <strain evidence="2">WYCCWR 12678</strain>
    </source>
</reference>
<dbReference type="EMBL" id="JBHSHC010000097">
    <property type="protein sequence ID" value="MFC4768223.1"/>
    <property type="molecule type" value="Genomic_DNA"/>
</dbReference>
<sequence>MQNIIKFCTSNYLNGSDDIKAKALKNPNLQVIEQDCLGNCGQCYLEAFAVVDGKAVTVSTYEELLSKLDLTLMK</sequence>
<dbReference type="Pfam" id="PF07293">
    <property type="entry name" value="DUF1450"/>
    <property type="match status" value="1"/>
</dbReference>
<dbReference type="InterPro" id="IPR009910">
    <property type="entry name" value="DUF1450"/>
</dbReference>
<name>A0ABV9Q373_9BACL</name>
<evidence type="ECO:0000313" key="1">
    <source>
        <dbReference type="EMBL" id="MFC4768223.1"/>
    </source>
</evidence>
<keyword evidence="2" id="KW-1185">Reference proteome</keyword>
<evidence type="ECO:0000313" key="2">
    <source>
        <dbReference type="Proteomes" id="UP001596002"/>
    </source>
</evidence>
<organism evidence="1 2">
    <name type="scientific">Effusibacillus consociatus</name>
    <dbReference type="NCBI Taxonomy" id="1117041"/>
    <lineage>
        <taxon>Bacteria</taxon>
        <taxon>Bacillati</taxon>
        <taxon>Bacillota</taxon>
        <taxon>Bacilli</taxon>
        <taxon>Bacillales</taxon>
        <taxon>Alicyclobacillaceae</taxon>
        <taxon>Effusibacillus</taxon>
    </lineage>
</organism>
<dbReference type="RefSeq" id="WP_380026163.1">
    <property type="nucleotide sequence ID" value="NZ_JBHSHC010000097.1"/>
</dbReference>
<comment type="caution">
    <text evidence="1">The sequence shown here is derived from an EMBL/GenBank/DDBJ whole genome shotgun (WGS) entry which is preliminary data.</text>
</comment>
<protein>
    <submittedName>
        <fullName evidence="1">DUF1450 domain-containing protein</fullName>
    </submittedName>
</protein>
<gene>
    <name evidence="1" type="ORF">ACFO8Q_12775</name>
</gene>
<dbReference type="Proteomes" id="UP001596002">
    <property type="component" value="Unassembled WGS sequence"/>
</dbReference>
<proteinExistence type="predicted"/>